<dbReference type="CDD" id="cd07989">
    <property type="entry name" value="LPLAT_AGPAT-like"/>
    <property type="match status" value="1"/>
</dbReference>
<comment type="caution">
    <text evidence="4">The sequence shown here is derived from an EMBL/GenBank/DDBJ whole genome shotgun (WGS) entry which is preliminary data.</text>
</comment>
<dbReference type="PANTHER" id="PTHR10434">
    <property type="entry name" value="1-ACYL-SN-GLYCEROL-3-PHOSPHATE ACYLTRANSFERASE"/>
    <property type="match status" value="1"/>
</dbReference>
<protein>
    <submittedName>
        <fullName evidence="4">Phospholipid/glycerol acyltransferase</fullName>
    </submittedName>
</protein>
<dbReference type="PaxDb" id="469381-Dpep_2337"/>
<dbReference type="EMBL" id="ABTR02000001">
    <property type="protein sequence ID" value="EFC92359.1"/>
    <property type="molecule type" value="Genomic_DNA"/>
</dbReference>
<sequence>MINSFIYQLVRRFCFVFLKIHNRLRVAGKDKIPVERPFIMVANHCSNLDPVVLGAAFPDRLRYLAKVELFEGSRLFAWLIRTLGAIPVSRDSSLSAGGALRTFLQLLEGGESVLLFPEGARSLDGRLKDLEGGVALLAVRTGVPIVPAYISGTFDAMPVGASKIGWSSIEVRFGDPIDPSRMLENGVSSRECRSLILSELRESLSSMEAVALGG</sequence>
<dbReference type="OrthoDB" id="9803035at2"/>
<dbReference type="eggNOG" id="COG0204">
    <property type="taxonomic scope" value="Bacteria"/>
</dbReference>
<proteinExistence type="predicted"/>
<dbReference type="SUPFAM" id="SSF69593">
    <property type="entry name" value="Glycerol-3-phosphate (1)-acyltransferase"/>
    <property type="match status" value="1"/>
</dbReference>
<evidence type="ECO:0000313" key="5">
    <source>
        <dbReference type="Proteomes" id="UP000006427"/>
    </source>
</evidence>
<dbReference type="STRING" id="469381.Dpep_2337"/>
<evidence type="ECO:0000313" key="4">
    <source>
        <dbReference type="EMBL" id="EFC92359.1"/>
    </source>
</evidence>
<dbReference type="GO" id="GO:0003841">
    <property type="term" value="F:1-acylglycerol-3-phosphate O-acyltransferase activity"/>
    <property type="evidence" value="ECO:0007669"/>
    <property type="project" value="TreeGrafter"/>
</dbReference>
<dbReference type="SMART" id="SM00563">
    <property type="entry name" value="PlsC"/>
    <property type="match status" value="1"/>
</dbReference>
<evidence type="ECO:0000256" key="1">
    <source>
        <dbReference type="ARBA" id="ARBA00022679"/>
    </source>
</evidence>
<evidence type="ECO:0000259" key="3">
    <source>
        <dbReference type="SMART" id="SM00563"/>
    </source>
</evidence>
<evidence type="ECO:0000256" key="2">
    <source>
        <dbReference type="ARBA" id="ARBA00023315"/>
    </source>
</evidence>
<name>D2Z4L5_9BACT</name>
<keyword evidence="1" id="KW-0808">Transferase</keyword>
<feature type="domain" description="Phospholipid/glycerol acyltransferase" evidence="3">
    <location>
        <begin position="38"/>
        <end position="153"/>
    </location>
</feature>
<dbReference type="GO" id="GO:0006654">
    <property type="term" value="P:phosphatidic acid biosynthetic process"/>
    <property type="evidence" value="ECO:0007669"/>
    <property type="project" value="TreeGrafter"/>
</dbReference>
<reference evidence="4 5" key="1">
    <citation type="journal article" date="2010" name="Stand. Genomic Sci.">
        <title>Permanent draft genome sequence of Dethiosulfovibrio peptidovorans type strain (SEBR 4207).</title>
        <authorList>
            <person name="Labutti K."/>
            <person name="Mayilraj S."/>
            <person name="Clum A."/>
            <person name="Lucas S."/>
            <person name="Glavina Del Rio T."/>
            <person name="Nolan M."/>
            <person name="Tice H."/>
            <person name="Cheng J.F."/>
            <person name="Pitluck S."/>
            <person name="Liolios K."/>
            <person name="Ivanova N."/>
            <person name="Mavromatis K."/>
            <person name="Mikhailova N."/>
            <person name="Pati A."/>
            <person name="Goodwin L."/>
            <person name="Chen A."/>
            <person name="Palaniappan K."/>
            <person name="Land M."/>
            <person name="Hauser L."/>
            <person name="Chang Y.J."/>
            <person name="Jeffries C.D."/>
            <person name="Rohde M."/>
            <person name="Spring S."/>
            <person name="Goker M."/>
            <person name="Woyke T."/>
            <person name="Bristow J."/>
            <person name="Eisen J.A."/>
            <person name="Markowitz V."/>
            <person name="Hugenholtz P."/>
            <person name="Kyrpides N.C."/>
            <person name="Klenk H.P."/>
            <person name="Lapidus A."/>
        </authorList>
    </citation>
    <scope>NUCLEOTIDE SEQUENCE [LARGE SCALE GENOMIC DNA]</scope>
    <source>
        <strain evidence="4 5">DSM 11002</strain>
    </source>
</reference>
<accession>D2Z4L5</accession>
<dbReference type="AlphaFoldDB" id="D2Z4L5"/>
<dbReference type="Proteomes" id="UP000006427">
    <property type="component" value="Unassembled WGS sequence"/>
</dbReference>
<dbReference type="InterPro" id="IPR002123">
    <property type="entry name" value="Plipid/glycerol_acylTrfase"/>
</dbReference>
<keyword evidence="2 4" id="KW-0012">Acyltransferase</keyword>
<organism evidence="4 5">
    <name type="scientific">Dethiosulfovibrio peptidovorans DSM 11002</name>
    <dbReference type="NCBI Taxonomy" id="469381"/>
    <lineage>
        <taxon>Bacteria</taxon>
        <taxon>Thermotogati</taxon>
        <taxon>Synergistota</taxon>
        <taxon>Synergistia</taxon>
        <taxon>Synergistales</taxon>
        <taxon>Dethiosulfovibrionaceae</taxon>
        <taxon>Dethiosulfovibrio</taxon>
    </lineage>
</organism>
<dbReference type="PANTHER" id="PTHR10434:SF40">
    <property type="entry name" value="1-ACYL-SN-GLYCEROL-3-PHOSPHATE ACYLTRANSFERASE"/>
    <property type="match status" value="1"/>
</dbReference>
<keyword evidence="5" id="KW-1185">Reference proteome</keyword>
<gene>
    <name evidence="4" type="ORF">Dpep_2337</name>
</gene>
<dbReference type="Pfam" id="PF01553">
    <property type="entry name" value="Acyltransferase"/>
    <property type="match status" value="1"/>
</dbReference>